<name>A0A1C4CDX7_9ENTR</name>
<protein>
    <submittedName>
        <fullName evidence="1">Uncharacterized protein</fullName>
    </submittedName>
</protein>
<evidence type="ECO:0000313" key="1">
    <source>
        <dbReference type="EMBL" id="SCC17214.1"/>
    </source>
</evidence>
<dbReference type="Proteomes" id="UP000198515">
    <property type="component" value="Unassembled WGS sequence"/>
</dbReference>
<gene>
    <name evidence="1" type="ORF">GA0061070_101127</name>
</gene>
<dbReference type="EMBL" id="FMBC01000011">
    <property type="protein sequence ID" value="SCC17214.1"/>
    <property type="molecule type" value="Genomic_DNA"/>
</dbReference>
<proteinExistence type="predicted"/>
<organism evidence="1 2">
    <name type="scientific">Kosakonia oryziphila</name>
    <dbReference type="NCBI Taxonomy" id="1005667"/>
    <lineage>
        <taxon>Bacteria</taxon>
        <taxon>Pseudomonadati</taxon>
        <taxon>Pseudomonadota</taxon>
        <taxon>Gammaproteobacteria</taxon>
        <taxon>Enterobacterales</taxon>
        <taxon>Enterobacteriaceae</taxon>
        <taxon>Kosakonia</taxon>
    </lineage>
</organism>
<keyword evidence="2" id="KW-1185">Reference proteome</keyword>
<accession>A0A1C4CDX7</accession>
<evidence type="ECO:0000313" key="2">
    <source>
        <dbReference type="Proteomes" id="UP000198515"/>
    </source>
</evidence>
<reference evidence="2" key="1">
    <citation type="submission" date="2016-08" db="EMBL/GenBank/DDBJ databases">
        <authorList>
            <person name="Varghese N."/>
            <person name="Submissions Spin"/>
        </authorList>
    </citation>
    <scope>NUCLEOTIDE SEQUENCE [LARGE SCALE GENOMIC DNA]</scope>
    <source>
        <strain evidence="2">REICA_142</strain>
    </source>
</reference>
<sequence>MMVAWRRVVWLLSILLYNGLPCENLSLRVEYCRLTLGYVFNIARR</sequence>
<dbReference type="AlphaFoldDB" id="A0A1C4CDX7"/>